<dbReference type="Proteomes" id="UP000594463">
    <property type="component" value="Chromosome"/>
</dbReference>
<dbReference type="InterPro" id="IPR028082">
    <property type="entry name" value="Peripla_BP_I"/>
</dbReference>
<dbReference type="Pfam" id="PF13407">
    <property type="entry name" value="Peripla_BP_4"/>
    <property type="match status" value="1"/>
</dbReference>
<feature type="signal peptide" evidence="4">
    <location>
        <begin position="1"/>
        <end position="25"/>
    </location>
</feature>
<reference evidence="6 7" key="1">
    <citation type="journal article" date="2021" name="Nat. Commun.">
        <title>Isolation of a member of the candidate phylum Atribacteria reveals a unique cell membrane structure.</title>
        <authorList>
            <person name="Taiki K."/>
            <person name="Nobu M.K."/>
            <person name="Kusada H."/>
            <person name="Meng X.-Y."/>
            <person name="Hosoki N."/>
            <person name="Uematsu K."/>
            <person name="Yoshioka H."/>
            <person name="Kamagata Y."/>
            <person name="Tamaki H."/>
        </authorList>
    </citation>
    <scope>NUCLEOTIDE SEQUENCE [LARGE SCALE GENOMIC DNA]</scope>
    <source>
        <strain evidence="6 7">RT761</strain>
    </source>
</reference>
<evidence type="ECO:0000256" key="2">
    <source>
        <dbReference type="ARBA" id="ARBA00007639"/>
    </source>
</evidence>
<keyword evidence="7" id="KW-1185">Reference proteome</keyword>
<comment type="subcellular location">
    <subcellularLocation>
        <location evidence="1">Cell envelope</location>
    </subcellularLocation>
</comment>
<dbReference type="InterPro" id="IPR025997">
    <property type="entry name" value="SBP_2_dom"/>
</dbReference>
<dbReference type="KEGG" id="alam:RT761_00603"/>
<feature type="chain" id="PRO_5031371555" evidence="4">
    <location>
        <begin position="26"/>
        <end position="323"/>
    </location>
</feature>
<evidence type="ECO:0000256" key="4">
    <source>
        <dbReference type="SAM" id="SignalP"/>
    </source>
</evidence>
<dbReference type="GO" id="GO:0030313">
    <property type="term" value="C:cell envelope"/>
    <property type="evidence" value="ECO:0007669"/>
    <property type="project" value="UniProtKB-SubCell"/>
</dbReference>
<dbReference type="RefSeq" id="WP_218112606.1">
    <property type="nucleotide sequence ID" value="NZ_CP065383.1"/>
</dbReference>
<dbReference type="GO" id="GO:0030246">
    <property type="term" value="F:carbohydrate binding"/>
    <property type="evidence" value="ECO:0007669"/>
    <property type="project" value="UniProtKB-ARBA"/>
</dbReference>
<proteinExistence type="inferred from homology"/>
<dbReference type="PANTHER" id="PTHR46847:SF1">
    <property type="entry name" value="D-ALLOSE-BINDING PERIPLASMIC PROTEIN-RELATED"/>
    <property type="match status" value="1"/>
</dbReference>
<dbReference type="EMBL" id="CP065383">
    <property type="protein sequence ID" value="QPM67400.1"/>
    <property type="molecule type" value="Genomic_DNA"/>
</dbReference>
<dbReference type="PANTHER" id="PTHR46847">
    <property type="entry name" value="D-ALLOSE-BINDING PERIPLASMIC PROTEIN-RELATED"/>
    <property type="match status" value="1"/>
</dbReference>
<gene>
    <name evidence="6" type="primary">xypA_1</name>
    <name evidence="6" type="ORF">RT761_00603</name>
</gene>
<comment type="similarity">
    <text evidence="2">Belongs to the bacterial solute-binding protein 2 family.</text>
</comment>
<dbReference type="CDD" id="cd01536">
    <property type="entry name" value="PBP1_ABC_sugar_binding-like"/>
    <property type="match status" value="1"/>
</dbReference>
<evidence type="ECO:0000313" key="6">
    <source>
        <dbReference type="EMBL" id="QPM67400.1"/>
    </source>
</evidence>
<name>A0A7T1AK57_ATRLM</name>
<sequence>MKKQTLMLVLAILVVAVFFSGIANAAVDKDPKDIEIPCIYLDVSINFAQALKAGIDAAAKEFGVNAFIDGPVNWNIDQQVSIIENYITKKVDGLAIAPLSSEVIDPIIAKALEAGIPVVTFNTDSETSKRIAFYGQDTVESGRVQAKFLAEYLGGKGKVLITSCDAAAPWSQNREKGVREKMAEYPDIEVIGILNAKGDEQTTYAAIENAIVANPDLAGIASLDAVTTPAVGRAIIRYNLIGKVKQVGHDLMPETLDNIKAGATNASLSQNPFMQGYQPVKALFEHLTKDVPLESLDTGILKVDETNVDEFLKRLEEGDPTVG</sequence>
<dbReference type="SUPFAM" id="SSF53822">
    <property type="entry name" value="Periplasmic binding protein-like I"/>
    <property type="match status" value="1"/>
</dbReference>
<evidence type="ECO:0000256" key="1">
    <source>
        <dbReference type="ARBA" id="ARBA00004196"/>
    </source>
</evidence>
<keyword evidence="3 4" id="KW-0732">Signal</keyword>
<protein>
    <submittedName>
        <fullName evidence="6">Xylitol-binding protein</fullName>
    </submittedName>
</protein>
<feature type="domain" description="Periplasmic binding protein" evidence="5">
    <location>
        <begin position="43"/>
        <end position="288"/>
    </location>
</feature>
<dbReference type="Gene3D" id="3.40.50.2300">
    <property type="match status" value="2"/>
</dbReference>
<evidence type="ECO:0000256" key="3">
    <source>
        <dbReference type="ARBA" id="ARBA00022729"/>
    </source>
</evidence>
<accession>A0A7T1AK57</accession>
<dbReference type="AlphaFoldDB" id="A0A7T1AK57"/>
<evidence type="ECO:0000313" key="7">
    <source>
        <dbReference type="Proteomes" id="UP000594463"/>
    </source>
</evidence>
<evidence type="ECO:0000259" key="5">
    <source>
        <dbReference type="Pfam" id="PF13407"/>
    </source>
</evidence>
<organism evidence="6 7">
    <name type="scientific">Atribacter laminatus</name>
    <dbReference type="NCBI Taxonomy" id="2847778"/>
    <lineage>
        <taxon>Bacteria</taxon>
        <taxon>Pseudomonadati</taxon>
        <taxon>Atribacterota</taxon>
        <taxon>Atribacteria</taxon>
        <taxon>Atribacterales</taxon>
        <taxon>Atribacteraceae</taxon>
        <taxon>Atribacter</taxon>
    </lineage>
</organism>